<keyword evidence="1" id="KW-1133">Transmembrane helix</keyword>
<keyword evidence="2" id="KW-0732">Signal</keyword>
<dbReference type="Gene3D" id="2.60.40.10">
    <property type="entry name" value="Immunoglobulins"/>
    <property type="match status" value="2"/>
</dbReference>
<evidence type="ECO:0000256" key="1">
    <source>
        <dbReference type="SAM" id="Phobius"/>
    </source>
</evidence>
<keyword evidence="1" id="KW-0812">Transmembrane</keyword>
<accession>A0A8C5NCG6</accession>
<dbReference type="InterPro" id="IPR036179">
    <property type="entry name" value="Ig-like_dom_sf"/>
</dbReference>
<dbReference type="PANTHER" id="PTHR11422">
    <property type="entry name" value="T-CELL SURFACE GLYCOPROTEIN CD4"/>
    <property type="match status" value="1"/>
</dbReference>
<feature type="domain" description="Ig-like" evidence="3">
    <location>
        <begin position="112"/>
        <end position="177"/>
    </location>
</feature>
<evidence type="ECO:0000259" key="3">
    <source>
        <dbReference type="PROSITE" id="PS50835"/>
    </source>
</evidence>
<dbReference type="AlphaFoldDB" id="A0A8C5NCG6"/>
<dbReference type="InterPro" id="IPR007110">
    <property type="entry name" value="Ig-like_dom"/>
</dbReference>
<name>A0A8C5NCG6_GOUWI</name>
<organism evidence="4 5">
    <name type="scientific">Gouania willdenowi</name>
    <name type="common">Blunt-snouted clingfish</name>
    <name type="synonym">Lepadogaster willdenowi</name>
    <dbReference type="NCBI Taxonomy" id="441366"/>
    <lineage>
        <taxon>Eukaryota</taxon>
        <taxon>Metazoa</taxon>
        <taxon>Chordata</taxon>
        <taxon>Craniata</taxon>
        <taxon>Vertebrata</taxon>
        <taxon>Euteleostomi</taxon>
        <taxon>Actinopterygii</taxon>
        <taxon>Neopterygii</taxon>
        <taxon>Teleostei</taxon>
        <taxon>Neoteleostei</taxon>
        <taxon>Acanthomorphata</taxon>
        <taxon>Ovalentaria</taxon>
        <taxon>Blenniimorphae</taxon>
        <taxon>Blenniiformes</taxon>
        <taxon>Gobiesocoidei</taxon>
        <taxon>Gobiesocidae</taxon>
        <taxon>Gobiesocinae</taxon>
        <taxon>Gouania</taxon>
    </lineage>
</organism>
<dbReference type="SUPFAM" id="SSF48726">
    <property type="entry name" value="Immunoglobulin"/>
    <property type="match status" value="2"/>
</dbReference>
<evidence type="ECO:0000313" key="4">
    <source>
        <dbReference type="Ensembl" id="ENSGWIP00000045024.1"/>
    </source>
</evidence>
<gene>
    <name evidence="4" type="primary">cd4-2.2</name>
</gene>
<dbReference type="InterPro" id="IPR013098">
    <property type="entry name" value="Ig_I-set"/>
</dbReference>
<protein>
    <submittedName>
        <fullName evidence="4">T-cell surface glycoprotein CD4-like</fullName>
    </submittedName>
</protein>
<reference evidence="4" key="3">
    <citation type="submission" date="2025-09" db="UniProtKB">
        <authorList>
            <consortium name="Ensembl"/>
        </authorList>
    </citation>
    <scope>IDENTIFICATION</scope>
</reference>
<feature type="signal peptide" evidence="2">
    <location>
        <begin position="1"/>
        <end position="18"/>
    </location>
</feature>
<sequence length="249" mass="26944">MKLIIGFGFVLGAFMAAGEVVVTKVGETVTLECGVDTFTHLQWCHKDVKLVSVNGKTVTARLRVKQETKIVISKVTEADAGQFTCEADKKTYQHSLIVVSVSVTPSGVLQLGSEAILHCGVTGLTPGSMVQWKGPAGRGPSASPTVQLKPVAAMDGGIWQCTFSCGPEIFSENVTIQVDGIADPPPTAFQQSRFHWWKWVTLVSGCLVLIGLVIFAIIFYKKFRKAKASIGRHLQFSQQMLQKPSVPPL</sequence>
<evidence type="ECO:0000256" key="2">
    <source>
        <dbReference type="SAM" id="SignalP"/>
    </source>
</evidence>
<dbReference type="InterPro" id="IPR013783">
    <property type="entry name" value="Ig-like_fold"/>
</dbReference>
<dbReference type="PROSITE" id="PS50835">
    <property type="entry name" value="IG_LIKE"/>
    <property type="match status" value="2"/>
</dbReference>
<feature type="transmembrane region" description="Helical" evidence="1">
    <location>
        <begin position="196"/>
        <end position="220"/>
    </location>
</feature>
<dbReference type="PANTHER" id="PTHR11422:SF6">
    <property type="entry name" value="HEMICENTIN-1 ISOFORM X1"/>
    <property type="match status" value="1"/>
</dbReference>
<reference evidence="4" key="2">
    <citation type="submission" date="2025-08" db="UniProtKB">
        <authorList>
            <consortium name="Ensembl"/>
        </authorList>
    </citation>
    <scope>IDENTIFICATION</scope>
</reference>
<feature type="chain" id="PRO_5034990114" evidence="2">
    <location>
        <begin position="19"/>
        <end position="249"/>
    </location>
</feature>
<keyword evidence="5" id="KW-1185">Reference proteome</keyword>
<dbReference type="InterPro" id="IPR003599">
    <property type="entry name" value="Ig_sub"/>
</dbReference>
<evidence type="ECO:0000313" key="5">
    <source>
        <dbReference type="Proteomes" id="UP000694680"/>
    </source>
</evidence>
<dbReference type="SMART" id="SM00409">
    <property type="entry name" value="IG"/>
    <property type="match status" value="2"/>
</dbReference>
<dbReference type="Proteomes" id="UP000694680">
    <property type="component" value="Chromosome 16"/>
</dbReference>
<reference evidence="4" key="1">
    <citation type="submission" date="2020-06" db="EMBL/GenBank/DDBJ databases">
        <authorList>
            <consortium name="Wellcome Sanger Institute Data Sharing"/>
        </authorList>
    </citation>
    <scope>NUCLEOTIDE SEQUENCE [LARGE SCALE GENOMIC DNA]</scope>
</reference>
<proteinExistence type="predicted"/>
<dbReference type="Ensembl" id="ENSGWIT00000048781.1">
    <property type="protein sequence ID" value="ENSGWIP00000045024.1"/>
    <property type="gene ID" value="ENSGWIG00000022332.1"/>
</dbReference>
<dbReference type="Pfam" id="PF07679">
    <property type="entry name" value="I-set"/>
    <property type="match status" value="1"/>
</dbReference>
<feature type="domain" description="Ig-like" evidence="3">
    <location>
        <begin position="26"/>
        <end position="104"/>
    </location>
</feature>
<keyword evidence="1" id="KW-0472">Membrane</keyword>